<proteinExistence type="predicted"/>
<evidence type="ECO:0000313" key="2">
    <source>
        <dbReference type="EMBL" id="KKR64050.1"/>
    </source>
</evidence>
<reference evidence="2 3" key="1">
    <citation type="journal article" date="2015" name="Nature">
        <title>rRNA introns, odd ribosomes, and small enigmatic genomes across a large radiation of phyla.</title>
        <authorList>
            <person name="Brown C.T."/>
            <person name="Hug L.A."/>
            <person name="Thomas B.C."/>
            <person name="Sharon I."/>
            <person name="Castelle C.J."/>
            <person name="Singh A."/>
            <person name="Wilkins M.J."/>
            <person name="Williams K.H."/>
            <person name="Banfield J.F."/>
        </authorList>
    </citation>
    <scope>NUCLEOTIDE SEQUENCE [LARGE SCALE GENOMIC DNA]</scope>
</reference>
<protein>
    <submittedName>
        <fullName evidence="2">Uncharacterized protein</fullName>
    </submittedName>
</protein>
<keyword evidence="1" id="KW-0175">Coiled coil</keyword>
<accession>A0A0G0UWJ4</accession>
<dbReference type="EMBL" id="LBZA01000013">
    <property type="protein sequence ID" value="KKR64050.1"/>
    <property type="molecule type" value="Genomic_DNA"/>
</dbReference>
<organism evidence="2 3">
    <name type="scientific">Candidatus Woesebacteria bacterium GW2011_GWA1_40_43</name>
    <dbReference type="NCBI Taxonomy" id="1618553"/>
    <lineage>
        <taxon>Bacteria</taxon>
        <taxon>Candidatus Woeseibacteriota</taxon>
    </lineage>
</organism>
<gene>
    <name evidence="2" type="ORF">UU02_C0013G0008</name>
</gene>
<name>A0A0G0UWJ4_9BACT</name>
<feature type="coiled-coil region" evidence="1">
    <location>
        <begin position="48"/>
        <end position="75"/>
    </location>
</feature>
<sequence length="146" mass="17541">MAVYFWLFEFTPISILTYQTNKLYKKNLKMITDSRDADLKHLEKKKDDELYKESLEVMEKEIKGLQENRNEVLKIIGKYQDANKKYRNVLKIWREFLTNLEEYNNARLDSYVGMDEIMSNDRQIELRNKLLTGEKIIKEISTSIFT</sequence>
<comment type="caution">
    <text evidence="2">The sequence shown here is derived from an EMBL/GenBank/DDBJ whole genome shotgun (WGS) entry which is preliminary data.</text>
</comment>
<evidence type="ECO:0000256" key="1">
    <source>
        <dbReference type="SAM" id="Coils"/>
    </source>
</evidence>
<dbReference type="Proteomes" id="UP000034293">
    <property type="component" value="Unassembled WGS sequence"/>
</dbReference>
<evidence type="ECO:0000313" key="3">
    <source>
        <dbReference type="Proteomes" id="UP000034293"/>
    </source>
</evidence>
<dbReference type="AlphaFoldDB" id="A0A0G0UWJ4"/>